<proteinExistence type="predicted"/>
<dbReference type="SUPFAM" id="SSF55729">
    <property type="entry name" value="Acyl-CoA N-acyltransferases (Nat)"/>
    <property type="match status" value="1"/>
</dbReference>
<feature type="domain" description="N-acetyltransferase" evidence="3">
    <location>
        <begin position="4"/>
        <end position="168"/>
    </location>
</feature>
<dbReference type="AlphaFoldDB" id="M0NEZ6"/>
<evidence type="ECO:0000256" key="1">
    <source>
        <dbReference type="ARBA" id="ARBA00022679"/>
    </source>
</evidence>
<dbReference type="GO" id="GO:0016747">
    <property type="term" value="F:acyltransferase activity, transferring groups other than amino-acyl groups"/>
    <property type="evidence" value="ECO:0007669"/>
    <property type="project" value="InterPro"/>
</dbReference>
<organism evidence="4 5">
    <name type="scientific">Halococcus salifodinae DSM 8989</name>
    <dbReference type="NCBI Taxonomy" id="1227456"/>
    <lineage>
        <taxon>Archaea</taxon>
        <taxon>Methanobacteriati</taxon>
        <taxon>Methanobacteriota</taxon>
        <taxon>Stenosarchaea group</taxon>
        <taxon>Halobacteria</taxon>
        <taxon>Halobacteriales</taxon>
        <taxon>Halococcaceae</taxon>
        <taxon>Halococcus</taxon>
    </lineage>
</organism>
<comment type="caution">
    <text evidence="4">The sequence shown here is derived from an EMBL/GenBank/DDBJ whole genome shotgun (WGS) entry which is preliminary data.</text>
</comment>
<evidence type="ECO:0000313" key="4">
    <source>
        <dbReference type="EMBL" id="EMA55270.1"/>
    </source>
</evidence>
<dbReference type="Proteomes" id="UP000011625">
    <property type="component" value="Unassembled WGS sequence"/>
</dbReference>
<keyword evidence="1 4" id="KW-0808">Transferase</keyword>
<accession>M0NEZ6</accession>
<dbReference type="InterPro" id="IPR050832">
    <property type="entry name" value="Bact_Acetyltransf"/>
</dbReference>
<dbReference type="STRING" id="1227456.C450_02670"/>
<keyword evidence="2" id="KW-0012">Acyltransferase</keyword>
<dbReference type="PROSITE" id="PS51186">
    <property type="entry name" value="GNAT"/>
    <property type="match status" value="1"/>
</dbReference>
<dbReference type="Pfam" id="PF00583">
    <property type="entry name" value="Acetyltransf_1"/>
    <property type="match status" value="1"/>
</dbReference>
<dbReference type="PATRIC" id="fig|1227456.3.peg.556"/>
<dbReference type="InterPro" id="IPR016181">
    <property type="entry name" value="Acyl_CoA_acyltransferase"/>
</dbReference>
<evidence type="ECO:0000313" key="5">
    <source>
        <dbReference type="Proteomes" id="UP000011625"/>
    </source>
</evidence>
<dbReference type="Gene3D" id="3.40.630.30">
    <property type="match status" value="1"/>
</dbReference>
<dbReference type="RefSeq" id="WP_005039660.1">
    <property type="nucleotide sequence ID" value="NZ_AOME01000014.1"/>
</dbReference>
<dbReference type="EMBL" id="AOME01000014">
    <property type="protein sequence ID" value="EMA55270.1"/>
    <property type="molecule type" value="Genomic_DNA"/>
</dbReference>
<sequence>MSDVSVRAATVADVDEIQEVAPRAWHATYGEFLPAEAIDAILDDWYAAEEIEGSITSERSVYLVADGESVAGYASAAPIDAEDDGQEAQLYAIYVDPDRWNDGIGTALLENVVGRLAERGIERLRVEVLADNAVGVSFYESRGFERTAERERTVGEQTLPECVYYRDV</sequence>
<dbReference type="CDD" id="cd04301">
    <property type="entry name" value="NAT_SF"/>
    <property type="match status" value="1"/>
</dbReference>
<evidence type="ECO:0000256" key="2">
    <source>
        <dbReference type="ARBA" id="ARBA00023315"/>
    </source>
</evidence>
<protein>
    <submittedName>
        <fullName evidence="4">N-acetyltransferase GCN5</fullName>
    </submittedName>
</protein>
<reference evidence="4 5" key="1">
    <citation type="journal article" date="2014" name="PLoS Genet.">
        <title>Phylogenetically driven sequencing of extremely halophilic archaea reveals strategies for static and dynamic osmo-response.</title>
        <authorList>
            <person name="Becker E.A."/>
            <person name="Seitzer P.M."/>
            <person name="Tritt A."/>
            <person name="Larsen D."/>
            <person name="Krusor M."/>
            <person name="Yao A.I."/>
            <person name="Wu D."/>
            <person name="Madern D."/>
            <person name="Eisen J.A."/>
            <person name="Darling A.E."/>
            <person name="Facciotti M.T."/>
        </authorList>
    </citation>
    <scope>NUCLEOTIDE SEQUENCE [LARGE SCALE GENOMIC DNA]</scope>
    <source>
        <strain evidence="4 5">DSM 8989</strain>
    </source>
</reference>
<dbReference type="PANTHER" id="PTHR43877">
    <property type="entry name" value="AMINOALKYLPHOSPHONATE N-ACETYLTRANSFERASE-RELATED-RELATED"/>
    <property type="match status" value="1"/>
</dbReference>
<gene>
    <name evidence="4" type="ORF">C450_02670</name>
</gene>
<evidence type="ECO:0000259" key="3">
    <source>
        <dbReference type="PROSITE" id="PS51186"/>
    </source>
</evidence>
<dbReference type="OrthoDB" id="11597at2157"/>
<keyword evidence="5" id="KW-1185">Reference proteome</keyword>
<name>M0NEZ6_9EURY</name>
<dbReference type="PANTHER" id="PTHR43877:SF1">
    <property type="entry name" value="ACETYLTRANSFERASE"/>
    <property type="match status" value="1"/>
</dbReference>
<dbReference type="InterPro" id="IPR000182">
    <property type="entry name" value="GNAT_dom"/>
</dbReference>